<keyword evidence="4" id="KW-1185">Reference proteome</keyword>
<dbReference type="PROSITE" id="PS51257">
    <property type="entry name" value="PROKAR_LIPOPROTEIN"/>
    <property type="match status" value="1"/>
</dbReference>
<protein>
    <recommendedName>
        <fullName evidence="5">Lipoprotein</fullName>
    </recommendedName>
</protein>
<comment type="caution">
    <text evidence="3">The sequence shown here is derived from an EMBL/GenBank/DDBJ whole genome shotgun (WGS) entry which is preliminary data.</text>
</comment>
<sequence>MMKVRSLGSKYGTVGVASLFACIVLVGCSTSAGTQPGDAGTTASVTTRTQAVEMDSAFDVTDPQQLAGWADAVFVGTVIEQVGTKAVGPFPETQFSVEVLQTLKGDVAGQILVNQQGGYGTDGTLYLLDDDPLIEPGATYLMSAGFLPSENWYTVAPRAGKVTLSAEEVAAVSDGTARRSTDEPAPVATMRDAIDNEIPFDPNRESEPVSSEPPVPPR</sequence>
<evidence type="ECO:0000313" key="4">
    <source>
        <dbReference type="Proteomes" id="UP001456513"/>
    </source>
</evidence>
<evidence type="ECO:0000313" key="3">
    <source>
        <dbReference type="EMBL" id="MEK8073193.1"/>
    </source>
</evidence>
<gene>
    <name evidence="3" type="ORF">AABD04_20305</name>
</gene>
<dbReference type="RefSeq" id="WP_143545005.1">
    <property type="nucleotide sequence ID" value="NZ_JBBPCN010000001.1"/>
</dbReference>
<evidence type="ECO:0000256" key="2">
    <source>
        <dbReference type="SAM" id="SignalP"/>
    </source>
</evidence>
<name>A0ABU9D0R2_9NOCA</name>
<feature type="chain" id="PRO_5045294404" description="Lipoprotein" evidence="2">
    <location>
        <begin position="33"/>
        <end position="218"/>
    </location>
</feature>
<feature type="signal peptide" evidence="2">
    <location>
        <begin position="1"/>
        <end position="32"/>
    </location>
</feature>
<feature type="region of interest" description="Disordered" evidence="1">
    <location>
        <begin position="173"/>
        <end position="218"/>
    </location>
</feature>
<keyword evidence="2" id="KW-0732">Signal</keyword>
<proteinExistence type="predicted"/>
<dbReference type="Proteomes" id="UP001456513">
    <property type="component" value="Unassembled WGS sequence"/>
</dbReference>
<reference evidence="3 4" key="1">
    <citation type="submission" date="2024-03" db="EMBL/GenBank/DDBJ databases">
        <title>Rhodococcus navarretei sp. nov. and Pseudarthrobacter quantumdoti sp. nov., two new species with the ability to biosynthesize Quantum Dots isolated from soil samples at Union Glacier, Antarctica.</title>
        <authorList>
            <person name="Vargas M."/>
        </authorList>
    </citation>
    <scope>NUCLEOTIDE SEQUENCE [LARGE SCALE GENOMIC DNA]</scope>
    <source>
        <strain evidence="3 4">EXRC-4A-4</strain>
    </source>
</reference>
<organism evidence="3 4">
    <name type="scientific">Rhodococcus navarretei</name>
    <dbReference type="NCBI Taxonomy" id="3128981"/>
    <lineage>
        <taxon>Bacteria</taxon>
        <taxon>Bacillati</taxon>
        <taxon>Actinomycetota</taxon>
        <taxon>Actinomycetes</taxon>
        <taxon>Mycobacteriales</taxon>
        <taxon>Nocardiaceae</taxon>
        <taxon>Rhodococcus</taxon>
    </lineage>
</organism>
<evidence type="ECO:0000256" key="1">
    <source>
        <dbReference type="SAM" id="MobiDB-lite"/>
    </source>
</evidence>
<accession>A0ABU9D0R2</accession>
<dbReference type="EMBL" id="JBBPCN010000001">
    <property type="protein sequence ID" value="MEK8073193.1"/>
    <property type="molecule type" value="Genomic_DNA"/>
</dbReference>
<evidence type="ECO:0008006" key="5">
    <source>
        <dbReference type="Google" id="ProtNLM"/>
    </source>
</evidence>